<dbReference type="WBParaSite" id="HNAJ_0000647601-mRNA-1">
    <property type="protein sequence ID" value="HNAJ_0000647601-mRNA-1"/>
    <property type="gene ID" value="HNAJ_0000647601"/>
</dbReference>
<dbReference type="EMBL" id="UZAE01007164">
    <property type="protein sequence ID" value="VDO02331.1"/>
    <property type="molecule type" value="Genomic_DNA"/>
</dbReference>
<proteinExistence type="predicted"/>
<dbReference type="AlphaFoldDB" id="A0A0R3THD5"/>
<sequence length="184" mass="19632">MADGRSASHTSSPVSNKTSSNGSDRVKSDRTPGCPTSSSDGGASVISPCPPRSFPSPQVTSTAASDFRNHPQKSSRLSPVLEHPPTLSLNNSHSTEADCDRSSESIEGSGGSERMKQSDSMEHQSKSQAYIPLDTPEMLQFVDPRLSAQFQHTVADTLETEAGRVTGIDEHIRTSKVPSTTKFS</sequence>
<feature type="compositionally biased region" description="Polar residues" evidence="1">
    <location>
        <begin position="7"/>
        <end position="23"/>
    </location>
</feature>
<gene>
    <name evidence="2" type="ORF">HNAJ_LOCUS6471</name>
</gene>
<feature type="region of interest" description="Disordered" evidence="1">
    <location>
        <begin position="1"/>
        <end position="129"/>
    </location>
</feature>
<dbReference type="Proteomes" id="UP000278807">
    <property type="component" value="Unassembled WGS sequence"/>
</dbReference>
<dbReference type="OrthoDB" id="10072039at2759"/>
<evidence type="ECO:0000313" key="3">
    <source>
        <dbReference type="Proteomes" id="UP000278807"/>
    </source>
</evidence>
<keyword evidence="3" id="KW-1185">Reference proteome</keyword>
<organism evidence="4">
    <name type="scientific">Rodentolepis nana</name>
    <name type="common">Dwarf tapeworm</name>
    <name type="synonym">Hymenolepis nana</name>
    <dbReference type="NCBI Taxonomy" id="102285"/>
    <lineage>
        <taxon>Eukaryota</taxon>
        <taxon>Metazoa</taxon>
        <taxon>Spiralia</taxon>
        <taxon>Lophotrochozoa</taxon>
        <taxon>Platyhelminthes</taxon>
        <taxon>Cestoda</taxon>
        <taxon>Eucestoda</taxon>
        <taxon>Cyclophyllidea</taxon>
        <taxon>Hymenolepididae</taxon>
        <taxon>Rodentolepis</taxon>
    </lineage>
</organism>
<name>A0A0R3THD5_RODNA</name>
<evidence type="ECO:0000256" key="1">
    <source>
        <dbReference type="SAM" id="MobiDB-lite"/>
    </source>
</evidence>
<dbReference type="STRING" id="102285.A0A0R3THD5"/>
<reference evidence="2 3" key="2">
    <citation type="submission" date="2018-11" db="EMBL/GenBank/DDBJ databases">
        <authorList>
            <consortium name="Pathogen Informatics"/>
        </authorList>
    </citation>
    <scope>NUCLEOTIDE SEQUENCE [LARGE SCALE GENOMIC DNA]</scope>
</reference>
<feature type="compositionally biased region" description="Basic and acidic residues" evidence="1">
    <location>
        <begin position="113"/>
        <end position="125"/>
    </location>
</feature>
<feature type="compositionally biased region" description="Polar residues" evidence="1">
    <location>
        <begin position="55"/>
        <end position="64"/>
    </location>
</feature>
<feature type="compositionally biased region" description="Basic and acidic residues" evidence="1">
    <location>
        <begin position="95"/>
        <end position="104"/>
    </location>
</feature>
<evidence type="ECO:0000313" key="2">
    <source>
        <dbReference type="EMBL" id="VDO02331.1"/>
    </source>
</evidence>
<accession>A0A0R3THD5</accession>
<evidence type="ECO:0000313" key="4">
    <source>
        <dbReference type="WBParaSite" id="HNAJ_0000647601-mRNA-1"/>
    </source>
</evidence>
<protein>
    <submittedName>
        <fullName evidence="2 4">Uncharacterized protein</fullName>
    </submittedName>
</protein>
<reference evidence="4" key="1">
    <citation type="submission" date="2017-02" db="UniProtKB">
        <authorList>
            <consortium name="WormBaseParasite"/>
        </authorList>
    </citation>
    <scope>IDENTIFICATION</scope>
</reference>